<evidence type="ECO:0000313" key="2">
    <source>
        <dbReference type="EMBL" id="MBL0004348.1"/>
    </source>
</evidence>
<organism evidence="2 3">
    <name type="scientific">Candidatus Phosphoribacter hodrii</name>
    <dbReference type="NCBI Taxonomy" id="2953743"/>
    <lineage>
        <taxon>Bacteria</taxon>
        <taxon>Bacillati</taxon>
        <taxon>Actinomycetota</taxon>
        <taxon>Actinomycetes</taxon>
        <taxon>Micrococcales</taxon>
        <taxon>Dermatophilaceae</taxon>
        <taxon>Candidatus Phosphoribacter</taxon>
    </lineage>
</organism>
<dbReference type="Proteomes" id="UP000886632">
    <property type="component" value="Unassembled WGS sequence"/>
</dbReference>
<name>A0A9D7XUZ6_9MICO</name>
<dbReference type="Pfam" id="PF03235">
    <property type="entry name" value="GmrSD_N"/>
    <property type="match status" value="1"/>
</dbReference>
<evidence type="ECO:0000313" key="3">
    <source>
        <dbReference type="Proteomes" id="UP000886632"/>
    </source>
</evidence>
<dbReference type="PANTHER" id="PTHR39639">
    <property type="entry name" value="CHROMOSOME 16, WHOLE GENOME SHOTGUN SEQUENCE"/>
    <property type="match status" value="1"/>
</dbReference>
<reference evidence="2" key="1">
    <citation type="submission" date="2020-10" db="EMBL/GenBank/DDBJ databases">
        <title>Connecting structure to function with the recovery of over 1000 high-quality activated sludge metagenome-assembled genomes encoding full-length rRNA genes using long-read sequencing.</title>
        <authorList>
            <person name="Singleton C.M."/>
            <person name="Petriglieri F."/>
            <person name="Kristensen J.M."/>
            <person name="Kirkegaard R.H."/>
            <person name="Michaelsen T.Y."/>
            <person name="Andersen M.H."/>
            <person name="Karst S.M."/>
            <person name="Dueholm M.S."/>
            <person name="Nielsen P.H."/>
            <person name="Albertsen M."/>
        </authorList>
    </citation>
    <scope>NUCLEOTIDE SEQUENCE</scope>
    <source>
        <strain evidence="2">Ribe_18-Q3-R11-54_MAXAC.001</strain>
    </source>
</reference>
<protein>
    <submittedName>
        <fullName evidence="2">DUF262 domain-containing protein</fullName>
    </submittedName>
</protein>
<gene>
    <name evidence="2" type="ORF">IPP00_10315</name>
</gene>
<sequence>MTDTLINLEAADDSTEDEDPRIQWLDSIAESMATLSEASDTPAGNHAPSATLSSAAVDFGSDAWAEQLADIQGWLSFDDDLPLTSMGDFLHALARELGLPPADAFDPSVQPGLTARALERLNERLDAAVRLQGDFLQELETKGTSLDAATQAWADAWAEFFGDGDAVSPEPVAAKADVWPIYQLTKKSPNLTPSYQRGDVWKISERQSLIESILRGVPLPSVILLRTGPSSAHEVVDGKQRLTAILRFVGKHPVALRRIDEKSEELGYPNVEVPRVVNGKKTRVPRTLRQLFDEDYPAFRRAWKALTKENLTARVEDDNYFPFKLRTSGEGGLVGPTLESLRGKYYTQIKNHEIRVASQNMTVEELFEDPVDYKIPVIEYTQATQRQIHEVFRLYNKQGVHLNAEEIRNAVYHEVELTRATLVAAGDADPNVDVTRIAPSLIGVPDFDRLGITLKDYGFGDSRYKRTKVLSWVISVLLHDTGDKDLASTATNISQFLESIQKAPSHPLAETSTLTRLFDTLNQAVEIHAAHTELWSQQFKNSSKGDRWQELQLLGSLVGITMAYVASPDDLEDRIEANAEAINAATINDWVRPSKTQTRTQWMFIAKVAKELVELLGLDPEAAAQSVADQFGSSGYASLQRMASRKS</sequence>
<dbReference type="AlphaFoldDB" id="A0A9D7XUZ6"/>
<comment type="caution">
    <text evidence="2">The sequence shown here is derived from an EMBL/GenBank/DDBJ whole genome shotgun (WGS) entry which is preliminary data.</text>
</comment>
<evidence type="ECO:0000259" key="1">
    <source>
        <dbReference type="Pfam" id="PF03235"/>
    </source>
</evidence>
<dbReference type="InterPro" id="IPR004919">
    <property type="entry name" value="GmrSD_N"/>
</dbReference>
<dbReference type="PANTHER" id="PTHR39639:SF1">
    <property type="entry name" value="DUF262 DOMAIN-CONTAINING PROTEIN"/>
    <property type="match status" value="1"/>
</dbReference>
<dbReference type="EMBL" id="JADKGK010000020">
    <property type="protein sequence ID" value="MBL0004348.1"/>
    <property type="molecule type" value="Genomic_DNA"/>
</dbReference>
<accession>A0A9D7XUZ6</accession>
<proteinExistence type="predicted"/>
<feature type="domain" description="GmrSD restriction endonucleases N-terminal" evidence="1">
    <location>
        <begin position="188"/>
        <end position="412"/>
    </location>
</feature>